<dbReference type="EnsemblMetazoa" id="CLYHEMT018069.2">
    <property type="protein sequence ID" value="CLYHEMP018069.2"/>
    <property type="gene ID" value="CLYHEMG018069"/>
</dbReference>
<feature type="transmembrane region" description="Helical" evidence="8">
    <location>
        <begin position="648"/>
        <end position="671"/>
    </location>
</feature>
<evidence type="ECO:0000256" key="2">
    <source>
        <dbReference type="ARBA" id="ARBA00009671"/>
    </source>
</evidence>
<feature type="transmembrane region" description="Helical" evidence="8">
    <location>
        <begin position="287"/>
        <end position="313"/>
    </location>
</feature>
<comment type="subcellular location">
    <subcellularLocation>
        <location evidence="1">Cell membrane</location>
        <topology evidence="1">Multi-pass membrane protein</topology>
    </subcellularLocation>
    <subcellularLocation>
        <location evidence="8">Membrane</location>
        <topology evidence="8">Multi-pass membrane protein</topology>
    </subcellularLocation>
</comment>
<evidence type="ECO:0000256" key="6">
    <source>
        <dbReference type="ARBA" id="ARBA00023136"/>
    </source>
</evidence>
<feature type="transmembrane region" description="Helical" evidence="8">
    <location>
        <begin position="699"/>
        <end position="723"/>
    </location>
</feature>
<keyword evidence="3" id="KW-1003">Cell membrane</keyword>
<proteinExistence type="inferred from homology"/>
<dbReference type="InterPro" id="IPR007632">
    <property type="entry name" value="Anoctamin"/>
</dbReference>
<sequence>MSVDKIPLGNSDYLEMSNRGYNTFGEGGPGDYKNVEDEDMSGIRGTYFRDGRRKIDYVLVYTEEEGKQVDPKHLSFRERFLGNLKKSKIETEEETSDDKGTKVTFVKCHCPFPVLKYYAEELSFKAPLERRKTDKVNWSERMLAKFHLPNPFFEGVPNPPPDYFTCTFQADKFHLFIGSEKPETYFTDTERTRVCYEILETAPYGKRQKGEIGIERLCAEGVFVASYPLHVGPHKRPKEEGPDSPGDEPQLNQRQVLKAYWGRWGKWLKYQPLDHIRAYFGEKIGLYFAWLGQYTAWLLLPSFVGLLVFLYGIATIKSPDNRDALDICANGKNFTMCPRCDEKIGCKTWTLDDSCGQAMISYLFDNAATVFFAVFVSFWAVFFLEFWKRKEITLAYQWDCLDYESEVERPRPTFAALAPTVERNPVTGIPEPHFPDKDRAPRIYSGIFIIITMVSLVLIFMLGVIVYKLLVYRPLAANPLFSKRALQIANTSGAVCNLMCIMILSRVYEKVAQSLTHWEMHRTQTEYEDNLTFKVFVFQFVNFYASIFYIAFFKGKFIGYPGNYTKLFGLRMEECGPGGCLIELAQQLVIIMVGKQIIGNVKEVMIPLIKQKMKKRKRGKKAVDLKPRWEDDYELVENEGLFDEYLEMVIQFGFITIFVAAFPLAPFFALANNIFEIRIDSNKLICESRRPIADRAQDLGIWYNILDAVAKIAVISNAFLIAFTSNFLPKLLYRSTVSPNGSLDGYLDFSLAHAPPNTTGEPCRYRDFRDEDGSLSKFYWHLLALKLGFVIVFEHFIFATHHFIDFLVPDIPEELDVAIKREAYRAKKALSDNPTLNENSEDELDEKNIDIRTVH</sequence>
<evidence type="ECO:0000256" key="3">
    <source>
        <dbReference type="ARBA" id="ARBA00022475"/>
    </source>
</evidence>
<evidence type="ECO:0000256" key="5">
    <source>
        <dbReference type="ARBA" id="ARBA00022989"/>
    </source>
</evidence>
<dbReference type="InterPro" id="IPR049452">
    <property type="entry name" value="Anoctamin_TM"/>
</dbReference>
<name>A0A7M5X5H4_9CNID</name>
<dbReference type="PANTHER" id="PTHR12308">
    <property type="entry name" value="ANOCTAMIN"/>
    <property type="match status" value="1"/>
</dbReference>
<feature type="domain" description="Anoctamin dimerisation" evidence="11">
    <location>
        <begin position="47"/>
        <end position="273"/>
    </location>
</feature>
<dbReference type="Pfam" id="PF16178">
    <property type="entry name" value="Anoct_dimer"/>
    <property type="match status" value="1"/>
</dbReference>
<accession>A0A7M5X5H4</accession>
<evidence type="ECO:0000259" key="11">
    <source>
        <dbReference type="Pfam" id="PF16178"/>
    </source>
</evidence>
<comment type="similarity">
    <text evidence="2 8">Belongs to the anoctamin family.</text>
</comment>
<feature type="transmembrane region" description="Helical" evidence="8">
    <location>
        <begin position="443"/>
        <end position="467"/>
    </location>
</feature>
<keyword evidence="6 8" id="KW-0472">Membrane</keyword>
<feature type="transmembrane region" description="Helical" evidence="8">
    <location>
        <begin position="487"/>
        <end position="508"/>
    </location>
</feature>
<keyword evidence="7" id="KW-0325">Glycoprotein</keyword>
<dbReference type="Pfam" id="PF04547">
    <property type="entry name" value="Anoctamin"/>
    <property type="match status" value="1"/>
</dbReference>
<dbReference type="PANTHER" id="PTHR12308:SF84">
    <property type="entry name" value="ANOCTAMIN"/>
    <property type="match status" value="1"/>
</dbReference>
<reference evidence="12" key="1">
    <citation type="submission" date="2021-01" db="UniProtKB">
        <authorList>
            <consortium name="EnsemblMetazoa"/>
        </authorList>
    </citation>
    <scope>IDENTIFICATION</scope>
</reference>
<feature type="region of interest" description="Disordered" evidence="9">
    <location>
        <begin position="833"/>
        <end position="855"/>
    </location>
</feature>
<dbReference type="InterPro" id="IPR032394">
    <property type="entry name" value="Anoct_dimer"/>
</dbReference>
<keyword evidence="4 8" id="KW-0812">Transmembrane</keyword>
<feature type="transmembrane region" description="Helical" evidence="8">
    <location>
        <begin position="778"/>
        <end position="798"/>
    </location>
</feature>
<evidence type="ECO:0000259" key="10">
    <source>
        <dbReference type="Pfam" id="PF04547"/>
    </source>
</evidence>
<dbReference type="AlphaFoldDB" id="A0A7M5X5H4"/>
<organism evidence="12 13">
    <name type="scientific">Clytia hemisphaerica</name>
    <dbReference type="NCBI Taxonomy" id="252671"/>
    <lineage>
        <taxon>Eukaryota</taxon>
        <taxon>Metazoa</taxon>
        <taxon>Cnidaria</taxon>
        <taxon>Hydrozoa</taxon>
        <taxon>Hydroidolina</taxon>
        <taxon>Leptothecata</taxon>
        <taxon>Obeliida</taxon>
        <taxon>Clytiidae</taxon>
        <taxon>Clytia</taxon>
    </lineage>
</organism>
<protein>
    <recommendedName>
        <fullName evidence="8">Anoctamin</fullName>
    </recommendedName>
</protein>
<keyword evidence="5 8" id="KW-1133">Transmembrane helix</keyword>
<dbReference type="OrthoDB" id="296386at2759"/>
<evidence type="ECO:0000256" key="1">
    <source>
        <dbReference type="ARBA" id="ARBA00004651"/>
    </source>
</evidence>
<feature type="domain" description="Anoctamin transmembrane" evidence="10">
    <location>
        <begin position="276"/>
        <end position="822"/>
    </location>
</feature>
<evidence type="ECO:0000313" key="12">
    <source>
        <dbReference type="EnsemblMetazoa" id="CLYHEMP018069.2"/>
    </source>
</evidence>
<feature type="compositionally biased region" description="Basic and acidic residues" evidence="9">
    <location>
        <begin position="846"/>
        <end position="855"/>
    </location>
</feature>
<dbReference type="GO" id="GO:0046983">
    <property type="term" value="F:protein dimerization activity"/>
    <property type="evidence" value="ECO:0007669"/>
    <property type="project" value="InterPro"/>
</dbReference>
<evidence type="ECO:0000313" key="13">
    <source>
        <dbReference type="Proteomes" id="UP000594262"/>
    </source>
</evidence>
<evidence type="ECO:0000256" key="7">
    <source>
        <dbReference type="ARBA" id="ARBA00023180"/>
    </source>
</evidence>
<evidence type="ECO:0000256" key="9">
    <source>
        <dbReference type="SAM" id="MobiDB-lite"/>
    </source>
</evidence>
<dbReference type="GO" id="GO:0005886">
    <property type="term" value="C:plasma membrane"/>
    <property type="evidence" value="ECO:0007669"/>
    <property type="project" value="UniProtKB-SubCell"/>
</dbReference>
<evidence type="ECO:0000256" key="8">
    <source>
        <dbReference type="RuleBase" id="RU280814"/>
    </source>
</evidence>
<dbReference type="Proteomes" id="UP000594262">
    <property type="component" value="Unplaced"/>
</dbReference>
<feature type="transmembrane region" description="Helical" evidence="8">
    <location>
        <begin position="367"/>
        <end position="387"/>
    </location>
</feature>
<keyword evidence="13" id="KW-1185">Reference proteome</keyword>
<evidence type="ECO:0000256" key="4">
    <source>
        <dbReference type="ARBA" id="ARBA00022692"/>
    </source>
</evidence>
<feature type="transmembrane region" description="Helical" evidence="8">
    <location>
        <begin position="531"/>
        <end position="552"/>
    </location>
</feature>
<dbReference type="GO" id="GO:0005254">
    <property type="term" value="F:chloride channel activity"/>
    <property type="evidence" value="ECO:0007669"/>
    <property type="project" value="TreeGrafter"/>
</dbReference>